<feature type="region of interest" description="Disordered" evidence="5">
    <location>
        <begin position="534"/>
        <end position="614"/>
    </location>
</feature>
<feature type="region of interest" description="Disordered" evidence="5">
    <location>
        <begin position="337"/>
        <end position="362"/>
    </location>
</feature>
<feature type="compositionally biased region" description="Polar residues" evidence="5">
    <location>
        <begin position="80"/>
        <end position="95"/>
    </location>
</feature>
<reference evidence="7 8" key="1">
    <citation type="journal article" date="2023" name="bioRxiv">
        <title>High-quality genome assemblies of four members of thePodospora anserinaspecies complex.</title>
        <authorList>
            <person name="Ament-Velasquez S.L."/>
            <person name="Vogan A.A."/>
            <person name="Wallerman O."/>
            <person name="Hartmann F."/>
            <person name="Gautier V."/>
            <person name="Silar P."/>
            <person name="Giraud T."/>
            <person name="Johannesson H."/>
        </authorList>
    </citation>
    <scope>NUCLEOTIDE SEQUENCE [LARGE SCALE GENOMIC DNA]</scope>
    <source>
        <strain evidence="7 8">CBS 112042</strain>
    </source>
</reference>
<dbReference type="PANTHER" id="PTHR12911">
    <property type="entry name" value="SAD1/UNC-84-LIKE PROTEIN-RELATED"/>
    <property type="match status" value="1"/>
</dbReference>
<evidence type="ECO:0000256" key="1">
    <source>
        <dbReference type="ARBA" id="ARBA00004370"/>
    </source>
</evidence>
<feature type="compositionally biased region" description="Low complexity" evidence="5">
    <location>
        <begin position="222"/>
        <end position="244"/>
    </location>
</feature>
<sequence>MISTTRQTIHLACLATPEQLIGIEQGRDVSVAVGQLVATKKKARKRLLQPWDLALGPDTLPITSLHIALNLGQNPISRGIGSSKSLQHSANSPSLFTMPPRQHPGRGGNVPSPSPQQHGRAGTPSSVRSSRKPIDTTAVRIDMPVKYSTSYGSAMATFPDRVRIMGGGNVRKAVHGVIDTVIKDNEAANARLLAKEKELASRTNTSSAHSQQPVQPLPPVQQPQTVRRTQVPGRTTLSQQISRSQSEESDQQGGDRENGGPSQQTLVDSQQGATTSMNRGMISDNRSRSGSARSRSKSPPTQNRKRSHDSVSPEFPDVTSPELDRLTARVDALRQSNQAEAEERAEALKAQHAELEKQRRKEEREKKQAELLERAIAIDKARLAALAGNNSAAGSQVANPHQQQPPTTSNPLPFPPNFSVHSPSVGAPIRIPGGEMPQPPGYLNAPETTNGASRSWQEETNVAVVDSAAHVRVGSPAVGHVAAKPQPGSLEDALGTMGQANRTISVRGGMAGANPGGFIMANVSRRPGWRARAGVERAPSISNPAVPAARVDTAGRSAVGGGGGPRRDPDSSDSSSSDEDDRAANADHGGRYTGPRNNTHGNRAGRWPTGGGGVNRSTVAAATAWVGDVLGKGGDILSRIWWPAVKWFLAASFIVAICSFLLGAGGPIRGMMPSSPYTKGGSLPDMAVFTEQQYNDFKAFWEKRATATELALKSVQSTLPKVVRVTKDRDGNIIVAKEFWEAILDRMKHEPSILRLEKGKISDAHWDAVRSRIKSTGLDHSFEDWFEKNKHRITSLLSGHPITKPVTSEADTYQDTVTSHQYVENLQQQIAISRKSFERDLEALRKELHGLIEEQKHKTGGLSKKEIQKLIKEIVGKELGSSPISLGKRSPSAAIMDMLNRHVNWFSFGNGAQIDSSLTSPTYTIARPAMGTVAWFRAMAKKPQFLHDSFHATSLWTDSGHCWCAGIYAGKNKQKLPADIGISIAGLVIPKYVVVENINPGATTDPDSMPKDIEIWAKFENKAKNSQMQKWMNTQFPTAVANPRNAGHLREEFVQIGKFEYEYRHVDNGVFIHKLSDDLVTLDAVVDTVLIRAVTNNGSPDHTCFYRLRLYGQEVDEHTGKHIGSSSW</sequence>
<keyword evidence="3" id="KW-1133">Transmembrane helix</keyword>
<evidence type="ECO:0000256" key="3">
    <source>
        <dbReference type="ARBA" id="ARBA00022989"/>
    </source>
</evidence>
<feature type="compositionally biased region" description="Polar residues" evidence="5">
    <location>
        <begin position="201"/>
        <end position="210"/>
    </location>
</feature>
<gene>
    <name evidence="7" type="ORF">QC761_123390</name>
</gene>
<comment type="subcellular location">
    <subcellularLocation>
        <location evidence="1">Membrane</location>
    </subcellularLocation>
</comment>
<keyword evidence="2" id="KW-0812">Transmembrane</keyword>
<accession>A0ABR0FTE2</accession>
<dbReference type="GeneID" id="87895085"/>
<dbReference type="PANTHER" id="PTHR12911:SF8">
    <property type="entry name" value="KLAROID PROTEIN-RELATED"/>
    <property type="match status" value="1"/>
</dbReference>
<evidence type="ECO:0000259" key="6">
    <source>
        <dbReference type="PROSITE" id="PS51469"/>
    </source>
</evidence>
<organism evidence="7 8">
    <name type="scientific">Podospora bellae-mahoneyi</name>
    <dbReference type="NCBI Taxonomy" id="2093777"/>
    <lineage>
        <taxon>Eukaryota</taxon>
        <taxon>Fungi</taxon>
        <taxon>Dikarya</taxon>
        <taxon>Ascomycota</taxon>
        <taxon>Pezizomycotina</taxon>
        <taxon>Sordariomycetes</taxon>
        <taxon>Sordariomycetidae</taxon>
        <taxon>Sordariales</taxon>
        <taxon>Podosporaceae</taxon>
        <taxon>Podospora</taxon>
    </lineage>
</organism>
<feature type="compositionally biased region" description="Polar residues" evidence="5">
    <location>
        <begin position="260"/>
        <end position="278"/>
    </location>
</feature>
<name>A0ABR0FTE2_9PEZI</name>
<proteinExistence type="predicted"/>
<dbReference type="EMBL" id="JAFFGZ010000002">
    <property type="protein sequence ID" value="KAK4647208.1"/>
    <property type="molecule type" value="Genomic_DNA"/>
</dbReference>
<evidence type="ECO:0000256" key="5">
    <source>
        <dbReference type="SAM" id="MobiDB-lite"/>
    </source>
</evidence>
<dbReference type="InterPro" id="IPR012919">
    <property type="entry name" value="SUN_dom"/>
</dbReference>
<evidence type="ECO:0000313" key="7">
    <source>
        <dbReference type="EMBL" id="KAK4647208.1"/>
    </source>
</evidence>
<feature type="region of interest" description="Disordered" evidence="5">
    <location>
        <begin position="80"/>
        <end position="138"/>
    </location>
</feature>
<dbReference type="Gene3D" id="2.60.120.260">
    <property type="entry name" value="Galactose-binding domain-like"/>
    <property type="match status" value="1"/>
</dbReference>
<comment type="caution">
    <text evidence="7">The sequence shown here is derived from an EMBL/GenBank/DDBJ whole genome shotgun (WGS) entry which is preliminary data.</text>
</comment>
<dbReference type="PROSITE" id="PS51469">
    <property type="entry name" value="SUN"/>
    <property type="match status" value="1"/>
</dbReference>
<evidence type="ECO:0000313" key="8">
    <source>
        <dbReference type="Proteomes" id="UP001322138"/>
    </source>
</evidence>
<feature type="region of interest" description="Disordered" evidence="5">
    <location>
        <begin position="391"/>
        <end position="411"/>
    </location>
</feature>
<dbReference type="RefSeq" id="XP_062736184.1">
    <property type="nucleotide sequence ID" value="XM_062875603.1"/>
</dbReference>
<dbReference type="Proteomes" id="UP001322138">
    <property type="component" value="Unassembled WGS sequence"/>
</dbReference>
<evidence type="ECO:0000256" key="2">
    <source>
        <dbReference type="ARBA" id="ARBA00022692"/>
    </source>
</evidence>
<feature type="domain" description="SUN" evidence="6">
    <location>
        <begin position="911"/>
        <end position="1115"/>
    </location>
</feature>
<dbReference type="InterPro" id="IPR045119">
    <property type="entry name" value="SUN1-5"/>
</dbReference>
<evidence type="ECO:0000256" key="4">
    <source>
        <dbReference type="ARBA" id="ARBA00023136"/>
    </source>
</evidence>
<protein>
    <recommendedName>
        <fullName evidence="6">SUN domain-containing protein</fullName>
    </recommendedName>
</protein>
<feature type="compositionally biased region" description="Basic and acidic residues" evidence="5">
    <location>
        <begin position="341"/>
        <end position="362"/>
    </location>
</feature>
<keyword evidence="8" id="KW-1185">Reference proteome</keyword>
<feature type="region of interest" description="Disordered" evidence="5">
    <location>
        <begin position="197"/>
        <end position="324"/>
    </location>
</feature>
<keyword evidence="4" id="KW-0472">Membrane</keyword>